<dbReference type="Pfam" id="PF19555">
    <property type="entry name" value="DUF6078"/>
    <property type="match status" value="1"/>
</dbReference>
<gene>
    <name evidence="2" type="ORF">HMPREF9140_00937</name>
</gene>
<protein>
    <recommendedName>
        <fullName evidence="1">DUF6680 domain-containing protein</fullName>
    </recommendedName>
</protein>
<comment type="caution">
    <text evidence="2">The sequence shown here is derived from an EMBL/GenBank/DDBJ whole genome shotgun (WGS) entry which is preliminary data.</text>
</comment>
<accession>H1Q1Z9</accession>
<evidence type="ECO:0000259" key="1">
    <source>
        <dbReference type="Pfam" id="PF20385"/>
    </source>
</evidence>
<evidence type="ECO:0000313" key="3">
    <source>
        <dbReference type="Proteomes" id="UP000016023"/>
    </source>
</evidence>
<organism evidence="2 3">
    <name type="scientific">Prevotella micans F0438</name>
    <dbReference type="NCBI Taxonomy" id="883158"/>
    <lineage>
        <taxon>Bacteria</taxon>
        <taxon>Pseudomonadati</taxon>
        <taxon>Bacteroidota</taxon>
        <taxon>Bacteroidia</taxon>
        <taxon>Bacteroidales</taxon>
        <taxon>Prevotellaceae</taxon>
        <taxon>Prevotella</taxon>
    </lineage>
</organism>
<dbReference type="PATRIC" id="fig|883158.3.peg.945"/>
<dbReference type="eggNOG" id="ENOG5033F07">
    <property type="taxonomic scope" value="Bacteria"/>
</dbReference>
<dbReference type="EMBL" id="AGWK01000027">
    <property type="protein sequence ID" value="EHO71619.1"/>
    <property type="molecule type" value="Genomic_DNA"/>
</dbReference>
<keyword evidence="3" id="KW-1185">Reference proteome</keyword>
<dbReference type="InterPro" id="IPR046502">
    <property type="entry name" value="DUF6680"/>
</dbReference>
<dbReference type="HOGENOM" id="CLU_1057106_0_0_10"/>
<dbReference type="Proteomes" id="UP000016023">
    <property type="component" value="Unassembled WGS sequence"/>
</dbReference>
<evidence type="ECO:0000313" key="2">
    <source>
        <dbReference type="EMBL" id="EHO71619.1"/>
    </source>
</evidence>
<dbReference type="STRING" id="883158.HMPREF9140_00937"/>
<sequence>MADRKSNPITKEWVDALNTIDVVFQDNNKVRHAWREYLDSLNDKSPHFESSNSFRLDLLSEMAMALGYKNLKQTEIDRFYSPKYFGSQMSRQEILFQENLRVLMHSKNCAEGFSEEESEDKLPFNFTSVPSTWELCFNKDCTHKDTCMHYFAGQHLPADKMMGFAIYPNTLQNEKYRFYIEKRMIRATWGFRKLFLNVKHVDDTPIRREIQQYLSSRPTYYRYMNGQLTLTPKQQKGIINIFRSYGYTEELDFDNYIDRYSYE</sequence>
<dbReference type="InterPro" id="IPR045724">
    <property type="entry name" value="DUF6078"/>
</dbReference>
<proteinExistence type="predicted"/>
<dbReference type="AlphaFoldDB" id="H1Q1Z9"/>
<feature type="domain" description="DUF6680" evidence="1">
    <location>
        <begin position="1"/>
        <end position="119"/>
    </location>
</feature>
<dbReference type="Pfam" id="PF20385">
    <property type="entry name" value="DUF6680"/>
    <property type="match status" value="1"/>
</dbReference>
<reference evidence="2 3" key="1">
    <citation type="submission" date="2011-12" db="EMBL/GenBank/DDBJ databases">
        <title>The Genome Sequence of Prevotella micans F0438.</title>
        <authorList>
            <consortium name="The Broad Institute Genome Sequencing Platform"/>
            <person name="Earl A."/>
            <person name="Ward D."/>
            <person name="Feldgarden M."/>
            <person name="Gevers D."/>
            <person name="Izard J."/>
            <person name="Baranova O.V."/>
            <person name="Blanton J.M."/>
            <person name="Wade W.G."/>
            <person name="Dewhirst F.E."/>
            <person name="Young S.K."/>
            <person name="Zeng Q."/>
            <person name="Gargeya S."/>
            <person name="Fitzgerald M."/>
            <person name="Haas B."/>
            <person name="Abouelleil A."/>
            <person name="Alvarado L."/>
            <person name="Arachchi H.M."/>
            <person name="Berlin A."/>
            <person name="Chapman S.B."/>
            <person name="Gearin G."/>
            <person name="Goldberg J."/>
            <person name="Griggs A."/>
            <person name="Gujja S."/>
            <person name="Hansen M."/>
            <person name="Heiman D."/>
            <person name="Howarth C."/>
            <person name="Larimer J."/>
            <person name="Lui A."/>
            <person name="MacDonald P.J.P."/>
            <person name="McCowen C."/>
            <person name="Montmayeur A."/>
            <person name="Murphy C."/>
            <person name="Neiman D."/>
            <person name="Pearson M."/>
            <person name="Priest M."/>
            <person name="Roberts A."/>
            <person name="Saif S."/>
            <person name="Shea T."/>
            <person name="Sisk P."/>
            <person name="Stolte C."/>
            <person name="Sykes S."/>
            <person name="Wortman J."/>
            <person name="Nusbaum C."/>
            <person name="Birren B."/>
        </authorList>
    </citation>
    <scope>NUCLEOTIDE SEQUENCE [LARGE SCALE GENOMIC DNA]</scope>
    <source>
        <strain evidence="2 3">F0438</strain>
    </source>
</reference>
<name>H1Q1Z9_9BACT</name>